<evidence type="ECO:0000313" key="2">
    <source>
        <dbReference type="Proteomes" id="UP001632037"/>
    </source>
</evidence>
<comment type="caution">
    <text evidence="1">The sequence shown here is derived from an EMBL/GenBank/DDBJ whole genome shotgun (WGS) entry which is preliminary data.</text>
</comment>
<reference evidence="1 2" key="1">
    <citation type="submission" date="2024-09" db="EMBL/GenBank/DDBJ databases">
        <title>Genome sequencing and assembly of Phytophthora oleae, isolate VK10A, causative agent of rot of olive drupes.</title>
        <authorList>
            <person name="Conti Taguali S."/>
            <person name="Riolo M."/>
            <person name="La Spada F."/>
            <person name="Cacciola S.O."/>
            <person name="Dionisio G."/>
        </authorList>
    </citation>
    <scope>NUCLEOTIDE SEQUENCE [LARGE SCALE GENOMIC DNA]</scope>
    <source>
        <strain evidence="1 2">VK10A</strain>
    </source>
</reference>
<dbReference type="EMBL" id="JBIMZQ010000001">
    <property type="protein sequence ID" value="KAL3674456.1"/>
    <property type="molecule type" value="Genomic_DNA"/>
</dbReference>
<proteinExistence type="predicted"/>
<sequence length="74" mass="8117">MDPFYILPGKLLDACMKALPLNNTSEEAIALYDEADTQKAQKKASEDNLTETVIIKEVDASLESRSRPSSGSRT</sequence>
<protein>
    <submittedName>
        <fullName evidence="1">Uncharacterized protein</fullName>
    </submittedName>
</protein>
<keyword evidence="2" id="KW-1185">Reference proteome</keyword>
<accession>A0ABD3G958</accession>
<organism evidence="1 2">
    <name type="scientific">Phytophthora oleae</name>
    <dbReference type="NCBI Taxonomy" id="2107226"/>
    <lineage>
        <taxon>Eukaryota</taxon>
        <taxon>Sar</taxon>
        <taxon>Stramenopiles</taxon>
        <taxon>Oomycota</taxon>
        <taxon>Peronosporomycetes</taxon>
        <taxon>Peronosporales</taxon>
        <taxon>Peronosporaceae</taxon>
        <taxon>Phytophthora</taxon>
    </lineage>
</organism>
<gene>
    <name evidence="1" type="ORF">V7S43_000405</name>
</gene>
<evidence type="ECO:0000313" key="1">
    <source>
        <dbReference type="EMBL" id="KAL3674456.1"/>
    </source>
</evidence>
<dbReference type="AlphaFoldDB" id="A0ABD3G958"/>
<name>A0ABD3G958_9STRA</name>
<dbReference type="Proteomes" id="UP001632037">
    <property type="component" value="Unassembled WGS sequence"/>
</dbReference>